<evidence type="ECO:0000256" key="2">
    <source>
        <dbReference type="SAM" id="MobiDB-lite"/>
    </source>
</evidence>
<organism evidence="3 4">
    <name type="scientific">Rasamsonia emersonii (strain ATCC 16479 / CBS 393.64 / IMI 116815)</name>
    <dbReference type="NCBI Taxonomy" id="1408163"/>
    <lineage>
        <taxon>Eukaryota</taxon>
        <taxon>Fungi</taxon>
        <taxon>Dikarya</taxon>
        <taxon>Ascomycota</taxon>
        <taxon>Pezizomycotina</taxon>
        <taxon>Eurotiomycetes</taxon>
        <taxon>Eurotiomycetidae</taxon>
        <taxon>Eurotiales</taxon>
        <taxon>Trichocomaceae</taxon>
        <taxon>Rasamsonia</taxon>
    </lineage>
</organism>
<dbReference type="OrthoDB" id="4774651at2759"/>
<accession>A0A0F4YIK4</accession>
<comment type="caution">
    <text evidence="3">The sequence shown here is derived from an EMBL/GenBank/DDBJ whole genome shotgun (WGS) entry which is preliminary data.</text>
</comment>
<keyword evidence="1" id="KW-0175">Coiled coil</keyword>
<dbReference type="AlphaFoldDB" id="A0A0F4YIK4"/>
<feature type="compositionally biased region" description="Pro residues" evidence="2">
    <location>
        <begin position="609"/>
        <end position="628"/>
    </location>
</feature>
<dbReference type="Proteomes" id="UP000053958">
    <property type="component" value="Unassembled WGS sequence"/>
</dbReference>
<gene>
    <name evidence="3" type="ORF">T310_8101</name>
</gene>
<evidence type="ECO:0000313" key="3">
    <source>
        <dbReference type="EMBL" id="KKA17955.1"/>
    </source>
</evidence>
<name>A0A0F4YIK4_RASE3</name>
<sequence>MDENSLSSLFCEGTPGADATPEQRNEPEPQESQEPPKNGNLPHYVQDPVVLLPLTNASHRPTSTLKLEYTASLPEYPETDPYGFTYVVYVGGQDTSSISKLMHEFFQVPSVTIPEWLCLSTTQTGLQATDLPTRCGMPPTPSPFQDVQGQTDPCIRCVNSPSDPSGHYWKRVHEIPSFDLKTAQEVFGLDASLYLDNCDMVYSTTTRLTSCKIPHLPGAGKLQEQPCDVIFQVMIPYDIQARPYILFVSHGVHQHMPPMPVRAPPLLTERTIQLIAKTKSSNNKLPAFLKPPAIEASCAAEYSDLSISDIRKRITTGNPLTAALERQKLLRYLGTHYYLTTLLELDRDDSAKEYIQEVHQDNDGVMIICALKEQLDILLSAKEFEVHIKARQLRQDKLYEVVFAVCQEAGGFGQMALPLDMTDRFASIIFIVLGIGQFSLIWSETSILPHFLKTVTEVVGTRVSNVMLWDQMAGIMDCSSKQQFERMSELLIGTSSSGSRTLCWMLTVDLGSTNEKVAQWAQNTKDPVIAAGLNVHFSSMPSALYISFRRRKTAAEEMHIGDHLQHIRSLLPTIKWSWNEDKTIMGRYQSCVTAGRPPAPEPTIISYPANPPQPQAPPQRTTIPPPAATPQSTTLPQQINSEGPSKRKHSEVESSSPSVEIDNGPINIPSDDTPARDVPQLGTLPSRSDSLVRNWLESTNVSEEERREDERIQLKLMELRIKKKRNEAIEYELKAKRLRMELEQDEKDFQRAKEQSRYWKDLPLDADKT</sequence>
<reference evidence="3 4" key="1">
    <citation type="submission" date="2015-04" db="EMBL/GenBank/DDBJ databases">
        <authorList>
            <person name="Heijne W.H."/>
            <person name="Fedorova N.D."/>
            <person name="Nierman W.C."/>
            <person name="Vollebregt A.W."/>
            <person name="Zhao Z."/>
            <person name="Wu L."/>
            <person name="Kumar M."/>
            <person name="Stam H."/>
            <person name="van den Berg M.A."/>
            <person name="Pel H.J."/>
        </authorList>
    </citation>
    <scope>NUCLEOTIDE SEQUENCE [LARGE SCALE GENOMIC DNA]</scope>
    <source>
        <strain evidence="3 4">CBS 393.64</strain>
    </source>
</reference>
<feature type="region of interest" description="Disordered" evidence="2">
    <location>
        <begin position="593"/>
        <end position="677"/>
    </location>
</feature>
<feature type="region of interest" description="Disordered" evidence="2">
    <location>
        <begin position="1"/>
        <end position="43"/>
    </location>
</feature>
<feature type="compositionally biased region" description="Low complexity" evidence="2">
    <location>
        <begin position="629"/>
        <end position="638"/>
    </location>
</feature>
<protein>
    <submittedName>
        <fullName evidence="3">Uncharacterized protein</fullName>
    </submittedName>
</protein>
<dbReference type="GeneID" id="25320362"/>
<dbReference type="RefSeq" id="XP_013324567.1">
    <property type="nucleotide sequence ID" value="XM_013469113.1"/>
</dbReference>
<evidence type="ECO:0000256" key="1">
    <source>
        <dbReference type="SAM" id="Coils"/>
    </source>
</evidence>
<feature type="coiled-coil region" evidence="1">
    <location>
        <begin position="707"/>
        <end position="755"/>
    </location>
</feature>
<keyword evidence="4" id="KW-1185">Reference proteome</keyword>
<proteinExistence type="predicted"/>
<dbReference type="EMBL" id="LASV01000521">
    <property type="protein sequence ID" value="KKA17955.1"/>
    <property type="molecule type" value="Genomic_DNA"/>
</dbReference>
<evidence type="ECO:0000313" key="4">
    <source>
        <dbReference type="Proteomes" id="UP000053958"/>
    </source>
</evidence>